<sequence length="370" mass="42647">MLERHLPPPPSCPLLHSKFGALKNGVPKYVPQDALIEAFETAQAETTARIRAGLSLPASPEGKSTTSRSWPHRRHGSEPPPSPSRRQRLLGLELPQPPLPPVAGELKVRLEALELEAKRSHAQELERMREICNGLQEDLELCRRSLDEKGRQEEMAQKELARLRAEHDRAEAEKARQQRSESKETLRLKEALSLLEQSEQDKSRRLQMEQEEVARLQTERDRVEAELRDLQMESLRSAELKEKQLRERMETEKRQELLQKQKELQRLEADVRRLTESVERAEEEKRHLRKALQERERVEAELRDSLSNLKGRVMAQKQQEILGTMLPCHVRPGVVDWGSFWSGAYGSPISRVWAFDQGGNAHDVLVHCFV</sequence>
<evidence type="ECO:0000313" key="2">
    <source>
        <dbReference type="EMBL" id="CAK9005385.1"/>
    </source>
</evidence>
<keyword evidence="3" id="KW-1185">Reference proteome</keyword>
<accession>A0ABP0IS11</accession>
<name>A0ABP0IS11_9DINO</name>
<protein>
    <submittedName>
        <fullName evidence="2">Uncharacterized protein</fullName>
    </submittedName>
</protein>
<feature type="region of interest" description="Disordered" evidence="1">
    <location>
        <begin position="52"/>
        <end position="88"/>
    </location>
</feature>
<evidence type="ECO:0000313" key="3">
    <source>
        <dbReference type="Proteomes" id="UP001642484"/>
    </source>
</evidence>
<organism evidence="2 3">
    <name type="scientific">Durusdinium trenchii</name>
    <dbReference type="NCBI Taxonomy" id="1381693"/>
    <lineage>
        <taxon>Eukaryota</taxon>
        <taxon>Sar</taxon>
        <taxon>Alveolata</taxon>
        <taxon>Dinophyceae</taxon>
        <taxon>Suessiales</taxon>
        <taxon>Symbiodiniaceae</taxon>
        <taxon>Durusdinium</taxon>
    </lineage>
</organism>
<dbReference type="EMBL" id="CAXAMN010003614">
    <property type="protein sequence ID" value="CAK9005385.1"/>
    <property type="molecule type" value="Genomic_DNA"/>
</dbReference>
<feature type="region of interest" description="Disordered" evidence="1">
    <location>
        <begin position="162"/>
        <end position="185"/>
    </location>
</feature>
<gene>
    <name evidence="2" type="ORF">CCMP2556_LOCUS8053</name>
</gene>
<dbReference type="Proteomes" id="UP001642484">
    <property type="component" value="Unassembled WGS sequence"/>
</dbReference>
<proteinExistence type="predicted"/>
<reference evidence="2 3" key="1">
    <citation type="submission" date="2024-02" db="EMBL/GenBank/DDBJ databases">
        <authorList>
            <person name="Chen Y."/>
            <person name="Shah S."/>
            <person name="Dougan E. K."/>
            <person name="Thang M."/>
            <person name="Chan C."/>
        </authorList>
    </citation>
    <scope>NUCLEOTIDE SEQUENCE [LARGE SCALE GENOMIC DNA]</scope>
</reference>
<evidence type="ECO:0000256" key="1">
    <source>
        <dbReference type="SAM" id="MobiDB-lite"/>
    </source>
</evidence>
<comment type="caution">
    <text evidence="2">The sequence shown here is derived from an EMBL/GenBank/DDBJ whole genome shotgun (WGS) entry which is preliminary data.</text>
</comment>